<proteinExistence type="predicted"/>
<keyword evidence="4" id="KW-1185">Reference proteome</keyword>
<feature type="compositionally biased region" description="Basic and acidic residues" evidence="1">
    <location>
        <begin position="331"/>
        <end position="347"/>
    </location>
</feature>
<dbReference type="PANTHER" id="PTHR46928">
    <property type="entry name" value="MESENCHYME-SPECIFIC CELL SURFACE GLYCOPROTEIN"/>
    <property type="match status" value="1"/>
</dbReference>
<dbReference type="SUPFAM" id="SSF51004">
    <property type="entry name" value="C-terminal (heme d1) domain of cytochrome cd1-nitrite reductase"/>
    <property type="match status" value="1"/>
</dbReference>
<gene>
    <name evidence="3" type="ORF">QTH91_03110</name>
</gene>
<dbReference type="Pfam" id="PF22494">
    <property type="entry name" value="choice_anch_I"/>
    <property type="match status" value="2"/>
</dbReference>
<dbReference type="Proteomes" id="UP001174908">
    <property type="component" value="Unassembled WGS sequence"/>
</dbReference>
<evidence type="ECO:0000313" key="4">
    <source>
        <dbReference type="Proteomes" id="UP001174908"/>
    </source>
</evidence>
<protein>
    <submittedName>
        <fullName evidence="3">Choice-of-anchor I family protein</fullName>
    </submittedName>
</protein>
<sequence length="519" mass="56003">MLPPGSSLRAVVRAATIALAGFTLMQAPASARHGHGHGREPKVEVQMQRLWQFAHQPGVPGQKSEIVTFDERTDTLWVAGVLGVDVIDRDNGQRVAHIDVSQFGLVNSVAIHDGLAAFAIENALDRTQAGVVVFYDTRSRRQLGAPVTVGALPDMLTFTPDGRQVLVANEATPNPRPTAAGVSPDDPVGSVSIIDVRRRDVRTLPIDPSIPGYPLLRLFPAIGTLPTQPSSYSPYGPEPEYIAVDKHGRYAFVGLQEANGVAVLNLRSQRFEKIYSLGLKDFSLPGNEIDPGDQDGSIQLRSVPVKGLYQPDAIAAHEYRGDTYLVMANEGDARDNGDADAEDERRGSAGNASIEYVPDGSELGRLTFSNVDSARGAALVAFGARSISIRRADGTLVYDSGSTLDAEAIRLGIYDDGRSDNKGVEPEGLALLRIKGRLLCFVGLERTLKSAVAVFDITDPSDVQYLDMIVSEGDLSVEGLTAFKQRGRYFVATSNEVSDTTSLFEVKLKRGGWDRDDDE</sequence>
<evidence type="ECO:0000313" key="3">
    <source>
        <dbReference type="EMBL" id="MDM0043459.1"/>
    </source>
</evidence>
<dbReference type="InterPro" id="IPR015943">
    <property type="entry name" value="WD40/YVTN_repeat-like_dom_sf"/>
</dbReference>
<name>A0ABT7N687_9BURK</name>
<evidence type="ECO:0000256" key="1">
    <source>
        <dbReference type="SAM" id="MobiDB-lite"/>
    </source>
</evidence>
<dbReference type="PANTHER" id="PTHR46928:SF1">
    <property type="entry name" value="MESENCHYME-SPECIFIC CELL SURFACE GLYCOPROTEIN"/>
    <property type="match status" value="1"/>
</dbReference>
<organism evidence="3 4">
    <name type="scientific">Variovorax dokdonensis</name>
    <dbReference type="NCBI Taxonomy" id="344883"/>
    <lineage>
        <taxon>Bacteria</taxon>
        <taxon>Pseudomonadati</taxon>
        <taxon>Pseudomonadota</taxon>
        <taxon>Betaproteobacteria</taxon>
        <taxon>Burkholderiales</taxon>
        <taxon>Comamonadaceae</taxon>
        <taxon>Variovorax</taxon>
    </lineage>
</organism>
<accession>A0ABT7N687</accession>
<dbReference type="EMBL" id="JASZYV010000001">
    <property type="protein sequence ID" value="MDM0043459.1"/>
    <property type="molecule type" value="Genomic_DNA"/>
</dbReference>
<dbReference type="RefSeq" id="WP_286658568.1">
    <property type="nucleotide sequence ID" value="NZ_JASZYV010000001.1"/>
</dbReference>
<dbReference type="NCBIfam" id="NF038117">
    <property type="entry name" value="choice_anch_I"/>
    <property type="match status" value="1"/>
</dbReference>
<evidence type="ECO:0000259" key="2">
    <source>
        <dbReference type="Pfam" id="PF22494"/>
    </source>
</evidence>
<feature type="region of interest" description="Disordered" evidence="1">
    <location>
        <begin position="331"/>
        <end position="356"/>
    </location>
</feature>
<dbReference type="InterPro" id="IPR052956">
    <property type="entry name" value="Mesenchyme-surface_protein"/>
</dbReference>
<dbReference type="InterPro" id="IPR055188">
    <property type="entry name" value="Choice_anch_I"/>
</dbReference>
<feature type="domain" description="Choice-of-anchor I" evidence="2">
    <location>
        <begin position="64"/>
        <end position="196"/>
    </location>
</feature>
<dbReference type="InterPro" id="IPR011048">
    <property type="entry name" value="Haem_d1_sf"/>
</dbReference>
<comment type="caution">
    <text evidence="3">The sequence shown here is derived from an EMBL/GenBank/DDBJ whole genome shotgun (WGS) entry which is preliminary data.</text>
</comment>
<dbReference type="Gene3D" id="2.130.10.10">
    <property type="entry name" value="YVTN repeat-like/Quinoprotein amine dehydrogenase"/>
    <property type="match status" value="1"/>
</dbReference>
<feature type="domain" description="Choice-of-anchor I" evidence="2">
    <location>
        <begin position="238"/>
        <end position="505"/>
    </location>
</feature>
<reference evidence="3" key="1">
    <citation type="submission" date="2023-06" db="EMBL/GenBank/DDBJ databases">
        <authorList>
            <person name="Jiang Y."/>
            <person name="Liu Q."/>
        </authorList>
    </citation>
    <scope>NUCLEOTIDE SEQUENCE</scope>
    <source>
        <strain evidence="3">CGMCC 1.12089</strain>
    </source>
</reference>